<feature type="compositionally biased region" description="Polar residues" evidence="1">
    <location>
        <begin position="29"/>
        <end position="62"/>
    </location>
</feature>
<comment type="caution">
    <text evidence="2">The sequence shown here is derived from an EMBL/GenBank/DDBJ whole genome shotgun (WGS) entry which is preliminary data.</text>
</comment>
<protein>
    <submittedName>
        <fullName evidence="2">Uncharacterized protein</fullName>
    </submittedName>
</protein>
<dbReference type="AlphaFoldDB" id="A0A1R3H2B3"/>
<evidence type="ECO:0000256" key="1">
    <source>
        <dbReference type="SAM" id="MobiDB-lite"/>
    </source>
</evidence>
<name>A0A1R3H2B3_COCAP</name>
<accession>A0A1R3H2B3</accession>
<gene>
    <name evidence="2" type="ORF">CCACVL1_21710</name>
</gene>
<reference evidence="2 3" key="1">
    <citation type="submission" date="2013-09" db="EMBL/GenBank/DDBJ databases">
        <title>Corchorus capsularis genome sequencing.</title>
        <authorList>
            <person name="Alam M."/>
            <person name="Haque M.S."/>
            <person name="Islam M.S."/>
            <person name="Emdad E.M."/>
            <person name="Islam M.M."/>
            <person name="Ahmed B."/>
            <person name="Halim A."/>
            <person name="Hossen Q.M.M."/>
            <person name="Hossain M.Z."/>
            <person name="Ahmed R."/>
            <person name="Khan M.M."/>
            <person name="Islam R."/>
            <person name="Rashid M.M."/>
            <person name="Khan S.A."/>
            <person name="Rahman M.S."/>
            <person name="Alam M."/>
        </authorList>
    </citation>
    <scope>NUCLEOTIDE SEQUENCE [LARGE SCALE GENOMIC DNA]</scope>
    <source>
        <strain evidence="3">cv. CVL-1</strain>
        <tissue evidence="2">Whole seedling</tissue>
    </source>
</reference>
<evidence type="ECO:0000313" key="3">
    <source>
        <dbReference type="Proteomes" id="UP000188268"/>
    </source>
</evidence>
<feature type="region of interest" description="Disordered" evidence="1">
    <location>
        <begin position="1"/>
        <end position="62"/>
    </location>
</feature>
<dbReference type="Proteomes" id="UP000188268">
    <property type="component" value="Unassembled WGS sequence"/>
</dbReference>
<proteinExistence type="predicted"/>
<organism evidence="2 3">
    <name type="scientific">Corchorus capsularis</name>
    <name type="common">Jute</name>
    <dbReference type="NCBI Taxonomy" id="210143"/>
    <lineage>
        <taxon>Eukaryota</taxon>
        <taxon>Viridiplantae</taxon>
        <taxon>Streptophyta</taxon>
        <taxon>Embryophyta</taxon>
        <taxon>Tracheophyta</taxon>
        <taxon>Spermatophyta</taxon>
        <taxon>Magnoliopsida</taxon>
        <taxon>eudicotyledons</taxon>
        <taxon>Gunneridae</taxon>
        <taxon>Pentapetalae</taxon>
        <taxon>rosids</taxon>
        <taxon>malvids</taxon>
        <taxon>Malvales</taxon>
        <taxon>Malvaceae</taxon>
        <taxon>Grewioideae</taxon>
        <taxon>Apeibeae</taxon>
        <taxon>Corchorus</taxon>
    </lineage>
</organism>
<sequence>MSKANNTRPIARQIAEGGRVTFGFPAAAQQKSNTEMRPSKSGMTNSRNSDQAHFTRSANQNR</sequence>
<evidence type="ECO:0000313" key="2">
    <source>
        <dbReference type="EMBL" id="OMO64492.1"/>
    </source>
</evidence>
<dbReference type="Gramene" id="OMO64492">
    <property type="protein sequence ID" value="OMO64492"/>
    <property type="gene ID" value="CCACVL1_21710"/>
</dbReference>
<keyword evidence="3" id="KW-1185">Reference proteome</keyword>
<dbReference type="EMBL" id="AWWV01012800">
    <property type="protein sequence ID" value="OMO64492.1"/>
    <property type="molecule type" value="Genomic_DNA"/>
</dbReference>